<name>A0AAD2H2V7_9AGAR</name>
<gene>
    <name evidence="2" type="ORF">MYCIT1_LOCUS10971</name>
</gene>
<keyword evidence="3" id="KW-1185">Reference proteome</keyword>
<organism evidence="2 3">
    <name type="scientific">Mycena citricolor</name>
    <dbReference type="NCBI Taxonomy" id="2018698"/>
    <lineage>
        <taxon>Eukaryota</taxon>
        <taxon>Fungi</taxon>
        <taxon>Dikarya</taxon>
        <taxon>Basidiomycota</taxon>
        <taxon>Agaricomycotina</taxon>
        <taxon>Agaricomycetes</taxon>
        <taxon>Agaricomycetidae</taxon>
        <taxon>Agaricales</taxon>
        <taxon>Marasmiineae</taxon>
        <taxon>Mycenaceae</taxon>
        <taxon>Mycena</taxon>
    </lineage>
</organism>
<evidence type="ECO:0000313" key="3">
    <source>
        <dbReference type="Proteomes" id="UP001295794"/>
    </source>
</evidence>
<evidence type="ECO:0000313" key="2">
    <source>
        <dbReference type="EMBL" id="CAK5267997.1"/>
    </source>
</evidence>
<proteinExistence type="predicted"/>
<dbReference type="AlphaFoldDB" id="A0AAD2H2V7"/>
<comment type="caution">
    <text evidence="2">The sequence shown here is derived from an EMBL/GenBank/DDBJ whole genome shotgun (WGS) entry which is preliminary data.</text>
</comment>
<accession>A0AAD2H2V7</accession>
<dbReference type="Proteomes" id="UP001295794">
    <property type="component" value="Unassembled WGS sequence"/>
</dbReference>
<evidence type="ECO:0000256" key="1">
    <source>
        <dbReference type="SAM" id="SignalP"/>
    </source>
</evidence>
<keyword evidence="1" id="KW-0732">Signal</keyword>
<sequence>MAIIFIPMILAWLATTVSNGPQVAVSPTGVRITRAQGVQGYNTWAYLKPLYDQVLDPVKVDTFQCDLTINSITAATEFKLQHRHPALHRATIGSSAFVPGGPSRQIKLVFGSTGVTVYETGVVVGTAGTALIGVEPHQVKFSAQILDRGAGLDISVDQIAVGSSASLV</sequence>
<feature type="chain" id="PRO_5042107855" evidence="1">
    <location>
        <begin position="19"/>
        <end position="168"/>
    </location>
</feature>
<reference evidence="2" key="1">
    <citation type="submission" date="2023-11" db="EMBL/GenBank/DDBJ databases">
        <authorList>
            <person name="De Vega J J."/>
            <person name="De Vega J J."/>
        </authorList>
    </citation>
    <scope>NUCLEOTIDE SEQUENCE</scope>
</reference>
<feature type="signal peptide" evidence="1">
    <location>
        <begin position="1"/>
        <end position="18"/>
    </location>
</feature>
<dbReference type="EMBL" id="CAVNYO010000136">
    <property type="protein sequence ID" value="CAK5267997.1"/>
    <property type="molecule type" value="Genomic_DNA"/>
</dbReference>
<protein>
    <submittedName>
        <fullName evidence="2">Uncharacterized protein</fullName>
    </submittedName>
</protein>